<dbReference type="Gene3D" id="3.40.630.30">
    <property type="match status" value="1"/>
</dbReference>
<organism evidence="2 3">
    <name type="scientific">Chitinophaga jiangningensis</name>
    <dbReference type="NCBI Taxonomy" id="1419482"/>
    <lineage>
        <taxon>Bacteria</taxon>
        <taxon>Pseudomonadati</taxon>
        <taxon>Bacteroidota</taxon>
        <taxon>Chitinophagia</taxon>
        <taxon>Chitinophagales</taxon>
        <taxon>Chitinophagaceae</taxon>
        <taxon>Chitinophaga</taxon>
    </lineage>
</organism>
<dbReference type="Proteomes" id="UP000184420">
    <property type="component" value="Unassembled WGS sequence"/>
</dbReference>
<sequence length="230" mass="25774">MTQEQHLPLDNPAWHSLQTIQRYFAQGTETVQRYMSNVLPFMAYNTAEFSGLEGLQPWIDPAGESLFIIGELPALPKNWALESELVCAQMISTNTPATPTHNEEVIQLTEADKKEMVDFVNEGQPGYFKEDTPSLGNYYGIRKNGKLVALAGQRMKLPGYTEVSAVITHPDYRGKGFAQLLTTVVCRDIYAAGDVPFLHVVSNNRTAIGVYEKAGFEIRREISFWKIKAV</sequence>
<feature type="domain" description="N-acetyltransferase" evidence="1">
    <location>
        <begin position="103"/>
        <end position="230"/>
    </location>
</feature>
<dbReference type="InterPro" id="IPR000182">
    <property type="entry name" value="GNAT_dom"/>
</dbReference>
<keyword evidence="3" id="KW-1185">Reference proteome</keyword>
<dbReference type="EMBL" id="FRBL01000003">
    <property type="protein sequence ID" value="SHL34784.1"/>
    <property type="molecule type" value="Genomic_DNA"/>
</dbReference>
<reference evidence="2 3" key="1">
    <citation type="submission" date="2016-11" db="EMBL/GenBank/DDBJ databases">
        <authorList>
            <person name="Jaros S."/>
            <person name="Januszkiewicz K."/>
            <person name="Wedrychowicz H."/>
        </authorList>
    </citation>
    <scope>NUCLEOTIDE SEQUENCE [LARGE SCALE GENOMIC DNA]</scope>
    <source>
        <strain evidence="2 3">DSM 27406</strain>
    </source>
</reference>
<gene>
    <name evidence="2" type="ORF">SAMN05444266_10334</name>
</gene>
<accession>A0A1M6ZWI6</accession>
<evidence type="ECO:0000313" key="3">
    <source>
        <dbReference type="Proteomes" id="UP000184420"/>
    </source>
</evidence>
<evidence type="ECO:0000259" key="1">
    <source>
        <dbReference type="PROSITE" id="PS51186"/>
    </source>
</evidence>
<dbReference type="PROSITE" id="PS51186">
    <property type="entry name" value="GNAT"/>
    <property type="match status" value="1"/>
</dbReference>
<dbReference type="RefSeq" id="WP_073079655.1">
    <property type="nucleotide sequence ID" value="NZ_FRBL01000003.1"/>
</dbReference>
<dbReference type="STRING" id="1419482.SAMN05444266_10334"/>
<dbReference type="GO" id="GO:0016747">
    <property type="term" value="F:acyltransferase activity, transferring groups other than amino-acyl groups"/>
    <property type="evidence" value="ECO:0007669"/>
    <property type="project" value="InterPro"/>
</dbReference>
<dbReference type="InterPro" id="IPR016181">
    <property type="entry name" value="Acyl_CoA_acyltransferase"/>
</dbReference>
<dbReference type="Pfam" id="PF08445">
    <property type="entry name" value="FR47"/>
    <property type="match status" value="1"/>
</dbReference>
<evidence type="ECO:0000313" key="2">
    <source>
        <dbReference type="EMBL" id="SHL34784.1"/>
    </source>
</evidence>
<dbReference type="InterPro" id="IPR013653">
    <property type="entry name" value="GCN5-like_dom"/>
</dbReference>
<name>A0A1M6ZWI6_9BACT</name>
<dbReference type="AlphaFoldDB" id="A0A1M6ZWI6"/>
<dbReference type="CDD" id="cd04301">
    <property type="entry name" value="NAT_SF"/>
    <property type="match status" value="1"/>
</dbReference>
<proteinExistence type="predicted"/>
<dbReference type="OrthoDB" id="9797456at2"/>
<protein>
    <submittedName>
        <fullName evidence="2">FR47-like protein</fullName>
    </submittedName>
</protein>
<dbReference type="SUPFAM" id="SSF55729">
    <property type="entry name" value="Acyl-CoA N-acyltransferases (Nat)"/>
    <property type="match status" value="1"/>
</dbReference>